<gene>
    <name evidence="5" type="ORF">NCTC12965_04365</name>
</gene>
<comment type="subcellular location">
    <subcellularLocation>
        <location evidence="1">Fimbrium</location>
    </subcellularLocation>
</comment>
<evidence type="ECO:0000256" key="3">
    <source>
        <dbReference type="ARBA" id="ARBA00022729"/>
    </source>
</evidence>
<dbReference type="PANTHER" id="PTHR33420:SF3">
    <property type="entry name" value="FIMBRIAL SUBUNIT ELFA"/>
    <property type="match status" value="1"/>
</dbReference>
<name>A0A0F7D2K5_SERFO</name>
<sequence length="194" mass="20373">MNIKQLSLSLFRNNFSMGVGIVLGFICTTSQAVPQKITFSATVLQGSCEISLKTPVVEFGEMQATEMLGAKKHSEIKQVDVQLTECKGIVDGPQKPLLSIKGATIGGEPNLFRNGGTSSGFGVVISENADIDIPNGIGLAKNGTEFAFAGKTEGGSVANGDIMTLYTAVSCGVDCKDVKVGTLEASAQLEFLYR</sequence>
<accession>A0A0F7D2K5</accession>
<evidence type="ECO:0000256" key="2">
    <source>
        <dbReference type="ARBA" id="ARBA00006671"/>
    </source>
</evidence>
<dbReference type="InterPro" id="IPR050263">
    <property type="entry name" value="Bact_Fimbrial_Adh_Pro"/>
</dbReference>
<dbReference type="RefSeq" id="WP_046808146.1">
    <property type="nucleotide sequence ID" value="NZ_CAMKUH010000004.1"/>
</dbReference>
<dbReference type="PANTHER" id="PTHR33420">
    <property type="entry name" value="FIMBRIAL SUBUNIT ELFA-RELATED"/>
    <property type="match status" value="1"/>
</dbReference>
<evidence type="ECO:0000256" key="1">
    <source>
        <dbReference type="ARBA" id="ARBA00004561"/>
    </source>
</evidence>
<dbReference type="InterPro" id="IPR036937">
    <property type="entry name" value="Adhesion_dom_fimbrial_sf"/>
</dbReference>
<dbReference type="AlphaFoldDB" id="A0A0F7D2K5"/>
<dbReference type="GO" id="GO:0009289">
    <property type="term" value="C:pilus"/>
    <property type="evidence" value="ECO:0007669"/>
    <property type="project" value="UniProtKB-SubCell"/>
</dbReference>
<dbReference type="InterPro" id="IPR008966">
    <property type="entry name" value="Adhesion_dom_sf"/>
</dbReference>
<proteinExistence type="inferred from homology"/>
<dbReference type="Pfam" id="PF00419">
    <property type="entry name" value="Fimbrial"/>
    <property type="match status" value="1"/>
</dbReference>
<dbReference type="Gene3D" id="2.60.40.1090">
    <property type="entry name" value="Fimbrial-type adhesion domain"/>
    <property type="match status" value="1"/>
</dbReference>
<reference evidence="5" key="1">
    <citation type="submission" date="2019-05" db="EMBL/GenBank/DDBJ databases">
        <authorList>
            <consortium name="Pathogen Informatics"/>
        </authorList>
    </citation>
    <scope>NUCLEOTIDE SEQUENCE [LARGE SCALE GENOMIC DNA]</scope>
    <source>
        <strain evidence="5">NCTC12965</strain>
    </source>
</reference>
<evidence type="ECO:0000256" key="4">
    <source>
        <dbReference type="ARBA" id="ARBA00023263"/>
    </source>
</evidence>
<dbReference type="InterPro" id="IPR000259">
    <property type="entry name" value="Adhesion_dom_fimbrial"/>
</dbReference>
<comment type="similarity">
    <text evidence="2">Belongs to the fimbrial protein family.</text>
</comment>
<keyword evidence="4" id="KW-0281">Fimbrium</keyword>
<dbReference type="KEGG" id="sfw:WN53_18150"/>
<dbReference type="SUPFAM" id="SSF49401">
    <property type="entry name" value="Bacterial adhesins"/>
    <property type="match status" value="1"/>
</dbReference>
<organism evidence="5">
    <name type="scientific">Serratia fonticola</name>
    <dbReference type="NCBI Taxonomy" id="47917"/>
    <lineage>
        <taxon>Bacteria</taxon>
        <taxon>Pseudomonadati</taxon>
        <taxon>Pseudomonadota</taxon>
        <taxon>Gammaproteobacteria</taxon>
        <taxon>Enterobacterales</taxon>
        <taxon>Yersiniaceae</taxon>
        <taxon>Serratia</taxon>
    </lineage>
</organism>
<dbReference type="EMBL" id="CABEEZ010000096">
    <property type="protein sequence ID" value="VTR39376.1"/>
    <property type="molecule type" value="Genomic_DNA"/>
</dbReference>
<dbReference type="GeneID" id="30322105"/>
<dbReference type="GO" id="GO:0043709">
    <property type="term" value="P:cell adhesion involved in single-species biofilm formation"/>
    <property type="evidence" value="ECO:0007669"/>
    <property type="project" value="TreeGrafter"/>
</dbReference>
<protein>
    <submittedName>
        <fullName evidence="5">P pilus assembly protein, pilin FimA</fullName>
    </submittedName>
</protein>
<keyword evidence="3" id="KW-0732">Signal</keyword>
<evidence type="ECO:0000313" key="5">
    <source>
        <dbReference type="EMBL" id="VTR39376.1"/>
    </source>
</evidence>